<keyword evidence="1" id="KW-0472">Membrane</keyword>
<keyword evidence="1" id="KW-0812">Transmembrane</keyword>
<evidence type="ECO:0000313" key="2">
    <source>
        <dbReference type="EMBL" id="MFC4230534.1"/>
    </source>
</evidence>
<sequence>MKQSINWKKLATWFIILLPILLLIDIGFDTIKGKLIWTEIWAMKNLFFKVAAALVGAYFISTFNSEPKKDDSR</sequence>
<comment type="caution">
    <text evidence="2">The sequence shown here is derived from an EMBL/GenBank/DDBJ whole genome shotgun (WGS) entry which is preliminary data.</text>
</comment>
<dbReference type="RefSeq" id="WP_379011759.1">
    <property type="nucleotide sequence ID" value="NZ_JBHSDC010000002.1"/>
</dbReference>
<accession>A0ABV8PU16</accession>
<evidence type="ECO:0000256" key="1">
    <source>
        <dbReference type="SAM" id="Phobius"/>
    </source>
</evidence>
<feature type="transmembrane region" description="Helical" evidence="1">
    <location>
        <begin position="12"/>
        <end position="31"/>
    </location>
</feature>
<gene>
    <name evidence="2" type="ORF">ACFOW1_01435</name>
</gene>
<dbReference type="Proteomes" id="UP001595906">
    <property type="component" value="Unassembled WGS sequence"/>
</dbReference>
<keyword evidence="1" id="KW-1133">Transmembrane helix</keyword>
<keyword evidence="3" id="KW-1185">Reference proteome</keyword>
<protein>
    <submittedName>
        <fullName evidence="2">Uncharacterized protein</fullName>
    </submittedName>
</protein>
<dbReference type="EMBL" id="JBHSDC010000002">
    <property type="protein sequence ID" value="MFC4230534.1"/>
    <property type="molecule type" value="Genomic_DNA"/>
</dbReference>
<evidence type="ECO:0000313" key="3">
    <source>
        <dbReference type="Proteomes" id="UP001595906"/>
    </source>
</evidence>
<reference evidence="3" key="1">
    <citation type="journal article" date="2019" name="Int. J. Syst. Evol. Microbiol.">
        <title>The Global Catalogue of Microorganisms (GCM) 10K type strain sequencing project: providing services to taxonomists for standard genome sequencing and annotation.</title>
        <authorList>
            <consortium name="The Broad Institute Genomics Platform"/>
            <consortium name="The Broad Institute Genome Sequencing Center for Infectious Disease"/>
            <person name="Wu L."/>
            <person name="Ma J."/>
        </authorList>
    </citation>
    <scope>NUCLEOTIDE SEQUENCE [LARGE SCALE GENOMIC DNA]</scope>
    <source>
        <strain evidence="3">CECT 8010</strain>
    </source>
</reference>
<name>A0ABV8PU16_9BACT</name>
<proteinExistence type="predicted"/>
<organism evidence="2 3">
    <name type="scientific">Parasediminibacterium paludis</name>
    <dbReference type="NCBI Taxonomy" id="908966"/>
    <lineage>
        <taxon>Bacteria</taxon>
        <taxon>Pseudomonadati</taxon>
        <taxon>Bacteroidota</taxon>
        <taxon>Chitinophagia</taxon>
        <taxon>Chitinophagales</taxon>
        <taxon>Chitinophagaceae</taxon>
        <taxon>Parasediminibacterium</taxon>
    </lineage>
</organism>
<feature type="transmembrane region" description="Helical" evidence="1">
    <location>
        <begin position="46"/>
        <end position="63"/>
    </location>
</feature>